<dbReference type="InterPro" id="IPR027417">
    <property type="entry name" value="P-loop_NTPase"/>
</dbReference>
<evidence type="ECO:0000256" key="1">
    <source>
        <dbReference type="SAM" id="Phobius"/>
    </source>
</evidence>
<dbReference type="InterPro" id="IPR002182">
    <property type="entry name" value="NB-ARC"/>
</dbReference>
<organism evidence="3">
    <name type="scientific">Hydrangea macrophylla subsp. macrophylla</name>
    <dbReference type="NCBI Taxonomy" id="1206467"/>
    <lineage>
        <taxon>Eukaryota</taxon>
        <taxon>Viridiplantae</taxon>
        <taxon>Streptophyta</taxon>
        <taxon>Embryophyta</taxon>
        <taxon>Tracheophyta</taxon>
        <taxon>Spermatophyta</taxon>
        <taxon>Magnoliopsida</taxon>
        <taxon>eudicotyledons</taxon>
        <taxon>Gunneridae</taxon>
        <taxon>Pentapetalae</taxon>
        <taxon>asterids</taxon>
        <taxon>Cornales</taxon>
        <taxon>Hydrangeaceae</taxon>
        <taxon>Hydrangeeae</taxon>
        <taxon>Hydrangea</taxon>
        <taxon>Hydrangea sect. Macrophyllae</taxon>
    </lineage>
</organism>
<sequence length="87" mass="9730">LDWMGGVGKTRFRSLSKGITTAFCLILVWFLMKLSTVMGMGGVGKTTIAQIVYNDVNVTAWFDLKAWVWSPKNLSVQDTKMIETIIV</sequence>
<dbReference type="EMBL" id="HE956727">
    <property type="protein sequence ID" value="CCJ05422.1"/>
    <property type="molecule type" value="mRNA"/>
</dbReference>
<gene>
    <name evidence="3" type="primary">r14</name>
</gene>
<reference evidence="3" key="1">
    <citation type="journal article" date="2013" name="Mol. Biol. Rep.">
        <title>R gene expression changes related to Cercospora hydrangeae L.</title>
        <authorList>
            <person name="Kafantaris I."/>
            <person name="Woodrow P."/>
            <person name="Carillo P."/>
        </authorList>
    </citation>
    <scope>NUCLEOTIDE SEQUENCE</scope>
</reference>
<evidence type="ECO:0000259" key="2">
    <source>
        <dbReference type="Pfam" id="PF00931"/>
    </source>
</evidence>
<feature type="transmembrane region" description="Helical" evidence="1">
    <location>
        <begin position="12"/>
        <end position="32"/>
    </location>
</feature>
<feature type="non-terminal residue" evidence="3">
    <location>
        <position position="87"/>
    </location>
</feature>
<keyword evidence="1" id="KW-1133">Transmembrane helix</keyword>
<keyword evidence="1" id="KW-0812">Transmembrane</keyword>
<accession>I7LHN9</accession>
<proteinExistence type="evidence at transcript level"/>
<dbReference type="Gene3D" id="3.40.50.300">
    <property type="entry name" value="P-loop containing nucleotide triphosphate hydrolases"/>
    <property type="match status" value="1"/>
</dbReference>
<feature type="domain" description="NB-ARC" evidence="2">
    <location>
        <begin position="36"/>
        <end position="77"/>
    </location>
</feature>
<protein>
    <submittedName>
        <fullName evidence="3">Putative non-TIR-NBS-containing resistance protein</fullName>
    </submittedName>
</protein>
<dbReference type="GO" id="GO:0043531">
    <property type="term" value="F:ADP binding"/>
    <property type="evidence" value="ECO:0007669"/>
    <property type="project" value="InterPro"/>
</dbReference>
<name>I7LHN9_HYDMC</name>
<dbReference type="AlphaFoldDB" id="I7LHN9"/>
<evidence type="ECO:0000313" key="3">
    <source>
        <dbReference type="EMBL" id="CCJ05422.1"/>
    </source>
</evidence>
<dbReference type="Pfam" id="PF00931">
    <property type="entry name" value="NB-ARC"/>
    <property type="match status" value="1"/>
</dbReference>
<dbReference type="SUPFAM" id="SSF52540">
    <property type="entry name" value="P-loop containing nucleoside triphosphate hydrolases"/>
    <property type="match status" value="1"/>
</dbReference>
<feature type="non-terminal residue" evidence="3">
    <location>
        <position position="1"/>
    </location>
</feature>
<keyword evidence="1" id="KW-0472">Membrane</keyword>